<reference evidence="2 3" key="1">
    <citation type="submission" date="2024-09" db="EMBL/GenBank/DDBJ databases">
        <authorList>
            <person name="Sun Q."/>
            <person name="Mori K."/>
        </authorList>
    </citation>
    <scope>NUCLEOTIDE SEQUENCE [LARGE SCALE GENOMIC DNA]</scope>
    <source>
        <strain evidence="2 3">CECT 8300</strain>
    </source>
</reference>
<evidence type="ECO:0000313" key="2">
    <source>
        <dbReference type="EMBL" id="MFB9103563.1"/>
    </source>
</evidence>
<dbReference type="RefSeq" id="WP_290269201.1">
    <property type="nucleotide sequence ID" value="NZ_JAUFQP010000007.1"/>
</dbReference>
<dbReference type="GO" id="GO:0004497">
    <property type="term" value="F:monooxygenase activity"/>
    <property type="evidence" value="ECO:0007669"/>
    <property type="project" value="UniProtKB-KW"/>
</dbReference>
<gene>
    <name evidence="2" type="ORF">ACFFU1_01530</name>
</gene>
<dbReference type="Gene3D" id="3.30.70.100">
    <property type="match status" value="1"/>
</dbReference>
<dbReference type="SUPFAM" id="SSF54909">
    <property type="entry name" value="Dimeric alpha+beta barrel"/>
    <property type="match status" value="1"/>
</dbReference>
<dbReference type="PANTHER" id="PTHR33336:SF15">
    <property type="entry name" value="ABM DOMAIN-CONTAINING PROTEIN"/>
    <property type="match status" value="1"/>
</dbReference>
<comment type="caution">
    <text evidence="2">The sequence shown here is derived from an EMBL/GenBank/DDBJ whole genome shotgun (WGS) entry which is preliminary data.</text>
</comment>
<dbReference type="InterPro" id="IPR007138">
    <property type="entry name" value="ABM_dom"/>
</dbReference>
<dbReference type="InterPro" id="IPR011008">
    <property type="entry name" value="Dimeric_a/b-barrel"/>
</dbReference>
<dbReference type="EMBL" id="JBHMFA010000001">
    <property type="protein sequence ID" value="MFB9103563.1"/>
    <property type="molecule type" value="Genomic_DNA"/>
</dbReference>
<dbReference type="Pfam" id="PF03992">
    <property type="entry name" value="ABM"/>
    <property type="match status" value="1"/>
</dbReference>
<name>A0ABV5GVA1_9FLAO</name>
<dbReference type="PROSITE" id="PS51725">
    <property type="entry name" value="ABM"/>
    <property type="match status" value="1"/>
</dbReference>
<dbReference type="PANTHER" id="PTHR33336">
    <property type="entry name" value="QUINOL MONOOXYGENASE YGIN-RELATED"/>
    <property type="match status" value="1"/>
</dbReference>
<proteinExistence type="predicted"/>
<keyword evidence="3" id="KW-1185">Reference proteome</keyword>
<evidence type="ECO:0000313" key="3">
    <source>
        <dbReference type="Proteomes" id="UP001589590"/>
    </source>
</evidence>
<dbReference type="InterPro" id="IPR050744">
    <property type="entry name" value="AI-2_Isomerase_LsrG"/>
</dbReference>
<dbReference type="EC" id="1.-.-.-" evidence="2"/>
<sequence length="92" mass="10227">MEKTIIAQLSVKASEVTPFIALVNVMVAESLAEKGCSTYTLLQEVGTSNEFFIYEKYEDAQAVEDHNASEHFKTFINAVQPLLAKAPKIEVF</sequence>
<protein>
    <submittedName>
        <fullName evidence="2">Quinol monooxygenase</fullName>
        <ecNumber evidence="2">1.-.-.-</ecNumber>
    </submittedName>
</protein>
<dbReference type="Proteomes" id="UP001589590">
    <property type="component" value="Unassembled WGS sequence"/>
</dbReference>
<organism evidence="2 3">
    <name type="scientific">Algibacter miyuki</name>
    <dbReference type="NCBI Taxonomy" id="1306933"/>
    <lineage>
        <taxon>Bacteria</taxon>
        <taxon>Pseudomonadati</taxon>
        <taxon>Bacteroidota</taxon>
        <taxon>Flavobacteriia</taxon>
        <taxon>Flavobacteriales</taxon>
        <taxon>Flavobacteriaceae</taxon>
        <taxon>Algibacter</taxon>
    </lineage>
</organism>
<evidence type="ECO:0000259" key="1">
    <source>
        <dbReference type="PROSITE" id="PS51725"/>
    </source>
</evidence>
<accession>A0ABV5GVA1</accession>
<keyword evidence="2" id="KW-0503">Monooxygenase</keyword>
<feature type="domain" description="ABM" evidence="1">
    <location>
        <begin position="3"/>
        <end position="92"/>
    </location>
</feature>
<keyword evidence="2" id="KW-0560">Oxidoreductase</keyword>